<evidence type="ECO:0000259" key="2">
    <source>
        <dbReference type="Pfam" id="PF13938"/>
    </source>
</evidence>
<feature type="domain" description="Putative heavy-metal chelation" evidence="1">
    <location>
        <begin position="119"/>
        <end position="249"/>
    </location>
</feature>
<organism evidence="3 4">
    <name type="scientific">Marinobacterium lutimaris</name>
    <dbReference type="NCBI Taxonomy" id="568106"/>
    <lineage>
        <taxon>Bacteria</taxon>
        <taxon>Pseudomonadati</taxon>
        <taxon>Pseudomonadota</taxon>
        <taxon>Gammaproteobacteria</taxon>
        <taxon>Oceanospirillales</taxon>
        <taxon>Oceanospirillaceae</taxon>
        <taxon>Marinobacterium</taxon>
    </lineage>
</organism>
<keyword evidence="4" id="KW-1185">Reference proteome</keyword>
<dbReference type="InterPro" id="IPR007161">
    <property type="entry name" value="DUF364"/>
</dbReference>
<dbReference type="Proteomes" id="UP000236745">
    <property type="component" value="Unassembled WGS sequence"/>
</dbReference>
<dbReference type="Pfam" id="PF13938">
    <property type="entry name" value="DUF4213"/>
    <property type="match status" value="1"/>
</dbReference>
<dbReference type="Gene3D" id="3.30.390.100">
    <property type="match status" value="1"/>
</dbReference>
<dbReference type="AlphaFoldDB" id="A0A1H5YN97"/>
<evidence type="ECO:0000259" key="1">
    <source>
        <dbReference type="Pfam" id="PF04016"/>
    </source>
</evidence>
<dbReference type="Pfam" id="PF04016">
    <property type="entry name" value="DUF364"/>
    <property type="match status" value="1"/>
</dbReference>
<dbReference type="OrthoDB" id="9806942at2"/>
<reference evidence="3 4" key="1">
    <citation type="submission" date="2016-10" db="EMBL/GenBank/DDBJ databases">
        <authorList>
            <person name="de Groot N.N."/>
        </authorList>
    </citation>
    <scope>NUCLEOTIDE SEQUENCE [LARGE SCALE GENOMIC DNA]</scope>
    <source>
        <strain evidence="3 4">DSM 22012</strain>
    </source>
</reference>
<dbReference type="EMBL" id="FNVQ01000001">
    <property type="protein sequence ID" value="SEG25230.1"/>
    <property type="molecule type" value="Genomic_DNA"/>
</dbReference>
<proteinExistence type="predicted"/>
<evidence type="ECO:0008006" key="5">
    <source>
        <dbReference type="Google" id="ProtNLM"/>
    </source>
</evidence>
<sequence>MLQSIYSSLTREAEACPGFYAPVERVCIGQVWTLVQVKGQTGLCMTPQSYSRTLSWSGELCGRPASELIGWLDSWQPFETTLAVAALNAVLRGGADYTDMMAASKTLGGGNLAVFRAMREQLGNGKISVIGRYPGLDDVLEGLDYVCIERNPTEKDLPDQAAEAVLPQSRWAFITASALANRTLPRLLQLCSEPTTLLMGPSLLWSRLWFDQGCDYLAGVEVVDADRLWKTAMEGGGVRIFQGAVGYRLLSRDGQKG</sequence>
<evidence type="ECO:0000313" key="4">
    <source>
        <dbReference type="Proteomes" id="UP000236745"/>
    </source>
</evidence>
<dbReference type="RefSeq" id="WP_104002692.1">
    <property type="nucleotide sequence ID" value="NZ_FNVQ01000001.1"/>
</dbReference>
<feature type="domain" description="DUF4213" evidence="2">
    <location>
        <begin position="22"/>
        <end position="91"/>
    </location>
</feature>
<name>A0A1H5YN97_9GAMM</name>
<protein>
    <recommendedName>
        <fullName evidence="5">Heavy-metal chelation</fullName>
    </recommendedName>
</protein>
<dbReference type="Gene3D" id="3.40.50.11590">
    <property type="match status" value="1"/>
</dbReference>
<dbReference type="InterPro" id="IPR025251">
    <property type="entry name" value="DUF4213"/>
</dbReference>
<dbReference type="SUPFAM" id="SSF159713">
    <property type="entry name" value="Dhaf3308-like"/>
    <property type="match status" value="1"/>
</dbReference>
<gene>
    <name evidence="3" type="ORF">SAMN05444390_1011822</name>
</gene>
<accession>A0A1H5YN97</accession>
<evidence type="ECO:0000313" key="3">
    <source>
        <dbReference type="EMBL" id="SEG25230.1"/>
    </source>
</evidence>